<dbReference type="PANTHER" id="PTHR13847:SF289">
    <property type="entry name" value="GLYCINE OXIDASE"/>
    <property type="match status" value="1"/>
</dbReference>
<accession>A0A5D3KJL6</accession>
<dbReference type="SUPFAM" id="SSF51905">
    <property type="entry name" value="FAD/NAD(P)-binding domain"/>
    <property type="match status" value="1"/>
</dbReference>
<dbReference type="InterPro" id="IPR036188">
    <property type="entry name" value="FAD/NAD-bd_sf"/>
</dbReference>
<name>A0A5D3KJL6_9BRAD</name>
<dbReference type="OrthoDB" id="9805337at2"/>
<dbReference type="RefSeq" id="WP_148771661.1">
    <property type="nucleotide sequence ID" value="NZ_VSSS01000014.1"/>
</dbReference>
<dbReference type="SUPFAM" id="SSF54373">
    <property type="entry name" value="FAD-linked reductases, C-terminal domain"/>
    <property type="match status" value="1"/>
</dbReference>
<keyword evidence="1" id="KW-0560">Oxidoreductase</keyword>
<feature type="domain" description="FAD dependent oxidoreductase" evidence="2">
    <location>
        <begin position="6"/>
        <end position="397"/>
    </location>
</feature>
<dbReference type="PANTHER" id="PTHR13847">
    <property type="entry name" value="SARCOSINE DEHYDROGENASE-RELATED"/>
    <property type="match status" value="1"/>
</dbReference>
<evidence type="ECO:0000256" key="1">
    <source>
        <dbReference type="ARBA" id="ARBA00023002"/>
    </source>
</evidence>
<proteinExistence type="predicted"/>
<dbReference type="AlphaFoldDB" id="A0A5D3KJL6"/>
<keyword evidence="4" id="KW-1185">Reference proteome</keyword>
<dbReference type="InterPro" id="IPR006076">
    <property type="entry name" value="FAD-dep_OxRdtase"/>
</dbReference>
<dbReference type="Proteomes" id="UP000324758">
    <property type="component" value="Unassembled WGS sequence"/>
</dbReference>
<dbReference type="EMBL" id="VSSS01000014">
    <property type="protein sequence ID" value="TYL97839.1"/>
    <property type="molecule type" value="Genomic_DNA"/>
</dbReference>
<dbReference type="GO" id="GO:0016491">
    <property type="term" value="F:oxidoreductase activity"/>
    <property type="evidence" value="ECO:0007669"/>
    <property type="project" value="UniProtKB-KW"/>
</dbReference>
<reference evidence="3 4" key="1">
    <citation type="submission" date="2019-08" db="EMBL/GenBank/DDBJ databases">
        <title>Bradyrhizobium hipponensis sp. nov., a rhizobium isolated from a Lupinus angustifolius root nodule in Tunisia.</title>
        <authorList>
            <person name="Off K."/>
            <person name="Rejili M."/>
            <person name="Mars M."/>
            <person name="Brachmann A."/>
            <person name="Marin M."/>
        </authorList>
    </citation>
    <scope>NUCLEOTIDE SEQUENCE [LARGE SCALE GENOMIC DNA]</scope>
    <source>
        <strain evidence="3 4">CTAW71</strain>
    </source>
</reference>
<protein>
    <submittedName>
        <fullName evidence="3">FAD-binding oxidoreductase</fullName>
    </submittedName>
</protein>
<dbReference type="Pfam" id="PF01266">
    <property type="entry name" value="DAO"/>
    <property type="match status" value="1"/>
</dbReference>
<dbReference type="Gene3D" id="3.30.9.10">
    <property type="entry name" value="D-Amino Acid Oxidase, subunit A, domain 2"/>
    <property type="match status" value="1"/>
</dbReference>
<gene>
    <name evidence="3" type="ORF">FXB40_08015</name>
</gene>
<evidence type="ECO:0000259" key="2">
    <source>
        <dbReference type="Pfam" id="PF01266"/>
    </source>
</evidence>
<sequence>MSAQSAIVIGAGVVGLSTAFHLAAEDLTVTVVDRDPLGDKASFGNAAGIAVTEVVPASVPGLALKIPGWLLDPLGPLAVRPAHALKLLPWLWAFSRAGRPEEVERIGAALSALNSRVYDDLEPMLDACGLSGELQRRGALTVYESEKAFRNDAEEWSFKRRHGIEVRALSGDEAREFEPALSPVITNAILTPQWSHINDPKALVDGLRSWLMRERGVQILTGEVRGFVTQDSQRATLYCEDGREFSGDFVVVAAGAWSGVLAQTLGDRVLLESERGYNTTLPEPGVEISREIIFAERKFVATPLSIGLRIGGAAEFGGLDAVANYKRSEALVSLASRYFPKLNPRGGTAWAGHRPATPDSLPVIGRARRCPNVIYAFGHGHLGLTQAATTGRIVADLVKGRPDSINLSPYSISRFN</sequence>
<dbReference type="Gene3D" id="3.50.50.60">
    <property type="entry name" value="FAD/NAD(P)-binding domain"/>
    <property type="match status" value="2"/>
</dbReference>
<dbReference type="GO" id="GO:0005737">
    <property type="term" value="C:cytoplasm"/>
    <property type="evidence" value="ECO:0007669"/>
    <property type="project" value="TreeGrafter"/>
</dbReference>
<comment type="caution">
    <text evidence="3">The sequence shown here is derived from an EMBL/GenBank/DDBJ whole genome shotgun (WGS) entry which is preliminary data.</text>
</comment>
<evidence type="ECO:0000313" key="3">
    <source>
        <dbReference type="EMBL" id="TYL97839.1"/>
    </source>
</evidence>
<organism evidence="3 4">
    <name type="scientific">Bradyrhizobium rifense</name>
    <dbReference type="NCBI Taxonomy" id="515499"/>
    <lineage>
        <taxon>Bacteria</taxon>
        <taxon>Pseudomonadati</taxon>
        <taxon>Pseudomonadota</taxon>
        <taxon>Alphaproteobacteria</taxon>
        <taxon>Hyphomicrobiales</taxon>
        <taxon>Nitrobacteraceae</taxon>
        <taxon>Bradyrhizobium</taxon>
    </lineage>
</organism>
<evidence type="ECO:0000313" key="4">
    <source>
        <dbReference type="Proteomes" id="UP000324758"/>
    </source>
</evidence>